<evidence type="ECO:0000256" key="10">
    <source>
        <dbReference type="ARBA" id="ARBA00023268"/>
    </source>
</evidence>
<dbReference type="GO" id="GO:0030288">
    <property type="term" value="C:outer membrane-bounded periplasmic space"/>
    <property type="evidence" value="ECO:0007669"/>
    <property type="project" value="TreeGrafter"/>
</dbReference>
<organism evidence="16 17">
    <name type="scientific">Actinoplanes digitatis</name>
    <dbReference type="NCBI Taxonomy" id="1868"/>
    <lineage>
        <taxon>Bacteria</taxon>
        <taxon>Bacillati</taxon>
        <taxon>Actinomycetota</taxon>
        <taxon>Actinomycetes</taxon>
        <taxon>Micromonosporales</taxon>
        <taxon>Micromonosporaceae</taxon>
        <taxon>Actinoplanes</taxon>
    </lineage>
</organism>
<dbReference type="InterPro" id="IPR001264">
    <property type="entry name" value="Glyco_trans_51"/>
</dbReference>
<dbReference type="PANTHER" id="PTHR32282:SF34">
    <property type="entry name" value="PENICILLIN-BINDING PROTEIN 1A"/>
    <property type="match status" value="1"/>
</dbReference>
<evidence type="ECO:0000256" key="5">
    <source>
        <dbReference type="ARBA" id="ARBA00022676"/>
    </source>
</evidence>
<dbReference type="FunFam" id="1.10.3810.10:FF:000001">
    <property type="entry name" value="Penicillin-binding protein 1A"/>
    <property type="match status" value="1"/>
</dbReference>
<keyword evidence="10" id="KW-0511">Multifunctional enzyme</keyword>
<dbReference type="InterPro" id="IPR011330">
    <property type="entry name" value="Glyco_hydro/deAcase_b/a-brl"/>
</dbReference>
<comment type="catalytic activity">
    <reaction evidence="12">
        <text>Preferential cleavage: (Ac)2-L-Lys-D-Ala-|-D-Ala. Also transpeptidation of peptidyl-alanyl moieties that are N-acyl substituents of D-alanine.</text>
        <dbReference type="EC" id="3.4.16.4"/>
    </reaction>
</comment>
<dbReference type="GO" id="GO:0006508">
    <property type="term" value="P:proteolysis"/>
    <property type="evidence" value="ECO:0007669"/>
    <property type="project" value="UniProtKB-KW"/>
</dbReference>
<dbReference type="InterPro" id="IPR050396">
    <property type="entry name" value="Glycosyltr_51/Transpeptidase"/>
</dbReference>
<dbReference type="EMBL" id="JACHNH010000001">
    <property type="protein sequence ID" value="MBB4766114.1"/>
    <property type="molecule type" value="Genomic_DNA"/>
</dbReference>
<evidence type="ECO:0000256" key="13">
    <source>
        <dbReference type="ARBA" id="ARBA00049902"/>
    </source>
</evidence>
<accession>A0A7W7MU26</accession>
<feature type="compositionally biased region" description="Low complexity" evidence="14">
    <location>
        <begin position="831"/>
        <end position="857"/>
    </location>
</feature>
<comment type="caution">
    <text evidence="16">The sequence shown here is derived from an EMBL/GenBank/DDBJ whole genome shotgun (WGS) entry which is preliminary data.</text>
</comment>
<keyword evidence="8" id="KW-0133">Cell shape</keyword>
<dbReference type="InterPro" id="IPR001460">
    <property type="entry name" value="PCN-bd_Tpept"/>
</dbReference>
<dbReference type="RefSeq" id="WP_239087680.1">
    <property type="nucleotide sequence ID" value="NZ_BOMK01000051.1"/>
</dbReference>
<dbReference type="Gene3D" id="3.40.710.10">
    <property type="entry name" value="DD-peptidase/beta-lactamase superfamily"/>
    <property type="match status" value="1"/>
</dbReference>
<dbReference type="Gene3D" id="1.10.3810.10">
    <property type="entry name" value="Biosynthetic peptidoglycan transglycosylase-like"/>
    <property type="match status" value="1"/>
</dbReference>
<dbReference type="GO" id="GO:0005975">
    <property type="term" value="P:carbohydrate metabolic process"/>
    <property type="evidence" value="ECO:0007669"/>
    <property type="project" value="InterPro"/>
</dbReference>
<dbReference type="GO" id="GO:0071555">
    <property type="term" value="P:cell wall organization"/>
    <property type="evidence" value="ECO:0007669"/>
    <property type="project" value="UniProtKB-KW"/>
</dbReference>
<dbReference type="SUPFAM" id="SSF56601">
    <property type="entry name" value="beta-lactamase/transpeptidase-like"/>
    <property type="match status" value="1"/>
</dbReference>
<dbReference type="GO" id="GO:0009252">
    <property type="term" value="P:peptidoglycan biosynthetic process"/>
    <property type="evidence" value="ECO:0007669"/>
    <property type="project" value="UniProtKB-KW"/>
</dbReference>
<dbReference type="InterPro" id="IPR036950">
    <property type="entry name" value="PBP_transglycosylase"/>
</dbReference>
<evidence type="ECO:0000256" key="2">
    <source>
        <dbReference type="ARBA" id="ARBA00007739"/>
    </source>
</evidence>
<evidence type="ECO:0000256" key="8">
    <source>
        <dbReference type="ARBA" id="ARBA00022960"/>
    </source>
</evidence>
<feature type="region of interest" description="Disordered" evidence="14">
    <location>
        <begin position="827"/>
        <end position="876"/>
    </location>
</feature>
<protein>
    <submittedName>
        <fullName evidence="16">Membrane peptidoglycan carboxypeptidase</fullName>
    </submittedName>
</protein>
<keyword evidence="7" id="KW-0378">Hydrolase</keyword>
<evidence type="ECO:0000256" key="7">
    <source>
        <dbReference type="ARBA" id="ARBA00022801"/>
    </source>
</evidence>
<evidence type="ECO:0000256" key="3">
    <source>
        <dbReference type="ARBA" id="ARBA00022645"/>
    </source>
</evidence>
<dbReference type="GO" id="GO:0016810">
    <property type="term" value="F:hydrolase activity, acting on carbon-nitrogen (but not peptide) bonds"/>
    <property type="evidence" value="ECO:0007669"/>
    <property type="project" value="InterPro"/>
</dbReference>
<dbReference type="PANTHER" id="PTHR32282">
    <property type="entry name" value="BINDING PROTEIN TRANSPEPTIDASE, PUTATIVE-RELATED"/>
    <property type="match status" value="1"/>
</dbReference>
<keyword evidence="3 16" id="KW-0121">Carboxypeptidase</keyword>
<dbReference type="GO" id="GO:0009002">
    <property type="term" value="F:serine-type D-Ala-D-Ala carboxypeptidase activity"/>
    <property type="evidence" value="ECO:0007669"/>
    <property type="project" value="UniProtKB-EC"/>
</dbReference>
<gene>
    <name evidence="16" type="ORF">BJ971_006670</name>
</gene>
<feature type="domain" description="NodB homology" evidence="15">
    <location>
        <begin position="644"/>
        <end position="823"/>
    </location>
</feature>
<feature type="compositionally biased region" description="Polar residues" evidence="14">
    <location>
        <begin position="858"/>
        <end position="876"/>
    </location>
</feature>
<keyword evidence="11" id="KW-0961">Cell wall biogenesis/degradation</keyword>
<keyword evidence="9" id="KW-0573">Peptidoglycan synthesis</keyword>
<dbReference type="GO" id="GO:0008658">
    <property type="term" value="F:penicillin binding"/>
    <property type="evidence" value="ECO:0007669"/>
    <property type="project" value="InterPro"/>
</dbReference>
<dbReference type="SUPFAM" id="SSF53955">
    <property type="entry name" value="Lysozyme-like"/>
    <property type="match status" value="1"/>
</dbReference>
<evidence type="ECO:0000256" key="11">
    <source>
        <dbReference type="ARBA" id="ARBA00023316"/>
    </source>
</evidence>
<dbReference type="Pfam" id="PF00912">
    <property type="entry name" value="Transgly"/>
    <property type="match status" value="1"/>
</dbReference>
<evidence type="ECO:0000259" key="15">
    <source>
        <dbReference type="PROSITE" id="PS51677"/>
    </source>
</evidence>
<dbReference type="CDD" id="cd10917">
    <property type="entry name" value="CE4_NodB_like_6s_7s"/>
    <property type="match status" value="1"/>
</dbReference>
<feature type="compositionally biased region" description="Basic and acidic residues" evidence="14">
    <location>
        <begin position="610"/>
        <end position="629"/>
    </location>
</feature>
<dbReference type="AlphaFoldDB" id="A0A7W7MU26"/>
<name>A0A7W7MU26_9ACTN</name>
<dbReference type="Proteomes" id="UP000578112">
    <property type="component" value="Unassembled WGS sequence"/>
</dbReference>
<dbReference type="InterPro" id="IPR023346">
    <property type="entry name" value="Lysozyme-like_dom_sf"/>
</dbReference>
<sequence>MRLVVVALFLCGAGAGVVEAYIESVPMSALAAEPQASTLYYRDGRTILARIGTTDHSDVPLSAVPPAVRSAVLAAEDRDFYDHSGVSIRGVLRAVVADVGGSRQGASTITQQYARNAYLTQDVSVERKAKEFALAIRLEREYTKDEILERYLNTIYYGRGAYGIAAAANAYFGITPDRLTPAQGAVLASVIKDPYGFDPANDAAAARTRWTWIIKSQRELGWLAEEPHYPPVNSGGEGTPGPNGLVIDRVERELAAHGVTPRALHTLGLSITTTLDPAVHGAAVNQVAAHLAGQPKDLRAALVAVDPATGGVRAYYGGDQGRGYFDDASAAHPAASTFKPIVLAAALSKGIGYLSRWDGSSPRVFAGRLGVPLANRGGLQCPNCTLEKSMVDSLNTPFYAVTEEIGAATVRSMAYALGVARTYGGAPTLVDAKGDPTPGRTRSDIAIGRYPVTPGDLASVYATFAAGGVRHDRYFVETVTAPDGRRLWTSVPVAKRVLDSEVAADVSTVLGAVVKGGDVLPGRPAAGKAGAQQWGDTKDNQDAWMVGYTPELATAVWLGKARPGPIRDSAGAAIKGETVPARLWRDFTRDALDGTPSKALPRPAHVGRIDVGDAGRAKTDGKPKDEYRKPAPGVPVVNTAGKGKRLALTFDDGPSPYTAQVLDLLAEQQVKATFCMVGEEVEKYPELVRRMVAEGHRLCNHSWKHDDLGKVTAAAARDDIVRTDEAIAAAAPGATVPYFRAPYGSWGRSAKVGNELGHTPLGWVVDPDDWLLPGAEVIADRIEKQLTPRAIVLVHDGGGEREQTVAALTKLIPKLKHDGWRFDMPERTVQSRPLPSAPAPESSSAAVSPSPSTTTSPKGVQSSSANHPATREGATS</sequence>
<dbReference type="GO" id="GO:0008955">
    <property type="term" value="F:peptidoglycan glycosyltransferase activity"/>
    <property type="evidence" value="ECO:0007669"/>
    <property type="project" value="UniProtKB-EC"/>
</dbReference>
<dbReference type="PROSITE" id="PS51677">
    <property type="entry name" value="NODB"/>
    <property type="match status" value="1"/>
</dbReference>
<evidence type="ECO:0000256" key="1">
    <source>
        <dbReference type="ARBA" id="ARBA00007090"/>
    </source>
</evidence>
<evidence type="ECO:0000313" key="16">
    <source>
        <dbReference type="EMBL" id="MBB4766114.1"/>
    </source>
</evidence>
<evidence type="ECO:0000256" key="14">
    <source>
        <dbReference type="SAM" id="MobiDB-lite"/>
    </source>
</evidence>
<feature type="region of interest" description="Disordered" evidence="14">
    <location>
        <begin position="610"/>
        <end position="638"/>
    </location>
</feature>
<proteinExistence type="inferred from homology"/>
<dbReference type="Pfam" id="PF00905">
    <property type="entry name" value="Transpeptidase"/>
    <property type="match status" value="1"/>
</dbReference>
<evidence type="ECO:0000256" key="4">
    <source>
        <dbReference type="ARBA" id="ARBA00022670"/>
    </source>
</evidence>
<reference evidence="16 17" key="1">
    <citation type="submission" date="2020-08" db="EMBL/GenBank/DDBJ databases">
        <title>Sequencing the genomes of 1000 actinobacteria strains.</title>
        <authorList>
            <person name="Klenk H.-P."/>
        </authorList>
    </citation>
    <scope>NUCLEOTIDE SEQUENCE [LARGE SCALE GENOMIC DNA]</scope>
    <source>
        <strain evidence="16 17">DSM 43149</strain>
    </source>
</reference>
<comment type="similarity">
    <text evidence="1">In the C-terminal section; belongs to the transpeptidase family.</text>
</comment>
<evidence type="ECO:0000313" key="17">
    <source>
        <dbReference type="Proteomes" id="UP000578112"/>
    </source>
</evidence>
<comment type="catalytic activity">
    <reaction evidence="13">
        <text>[GlcNAc-(1-&gt;4)-Mur2Ac(oyl-L-Ala-gamma-D-Glu-L-Lys-D-Ala-D-Ala)](n)-di-trans,octa-cis-undecaprenyl diphosphate + beta-D-GlcNAc-(1-&gt;4)-Mur2Ac(oyl-L-Ala-gamma-D-Glu-L-Lys-D-Ala-D-Ala)-di-trans,octa-cis-undecaprenyl diphosphate = [GlcNAc-(1-&gt;4)-Mur2Ac(oyl-L-Ala-gamma-D-Glu-L-Lys-D-Ala-D-Ala)](n+1)-di-trans,octa-cis-undecaprenyl diphosphate + di-trans,octa-cis-undecaprenyl diphosphate + H(+)</text>
        <dbReference type="Rhea" id="RHEA:23708"/>
        <dbReference type="Rhea" id="RHEA-COMP:9602"/>
        <dbReference type="Rhea" id="RHEA-COMP:9603"/>
        <dbReference type="ChEBI" id="CHEBI:15378"/>
        <dbReference type="ChEBI" id="CHEBI:58405"/>
        <dbReference type="ChEBI" id="CHEBI:60033"/>
        <dbReference type="ChEBI" id="CHEBI:78435"/>
        <dbReference type="EC" id="2.4.99.28"/>
    </reaction>
</comment>
<evidence type="ECO:0000256" key="9">
    <source>
        <dbReference type="ARBA" id="ARBA00022984"/>
    </source>
</evidence>
<comment type="similarity">
    <text evidence="2">In the N-terminal section; belongs to the glycosyltransferase 51 family.</text>
</comment>
<dbReference type="Gene3D" id="3.20.20.370">
    <property type="entry name" value="Glycoside hydrolase/deacetylase"/>
    <property type="match status" value="1"/>
</dbReference>
<dbReference type="SUPFAM" id="SSF88713">
    <property type="entry name" value="Glycoside hydrolase/deacetylase"/>
    <property type="match status" value="1"/>
</dbReference>
<dbReference type="InterPro" id="IPR002509">
    <property type="entry name" value="NODB_dom"/>
</dbReference>
<dbReference type="Pfam" id="PF01522">
    <property type="entry name" value="Polysacc_deac_1"/>
    <property type="match status" value="1"/>
</dbReference>
<keyword evidence="4" id="KW-0645">Protease</keyword>
<keyword evidence="6" id="KW-0808">Transferase</keyword>
<dbReference type="InterPro" id="IPR012338">
    <property type="entry name" value="Beta-lactam/transpept-like"/>
</dbReference>
<evidence type="ECO:0000256" key="12">
    <source>
        <dbReference type="ARBA" id="ARBA00034000"/>
    </source>
</evidence>
<dbReference type="GO" id="GO:0008360">
    <property type="term" value="P:regulation of cell shape"/>
    <property type="evidence" value="ECO:0007669"/>
    <property type="project" value="UniProtKB-KW"/>
</dbReference>
<keyword evidence="5" id="KW-0328">Glycosyltransferase</keyword>
<keyword evidence="17" id="KW-1185">Reference proteome</keyword>
<evidence type="ECO:0000256" key="6">
    <source>
        <dbReference type="ARBA" id="ARBA00022679"/>
    </source>
</evidence>